<organism evidence="1 2">
    <name type="scientific">Gracilibacillus oryzae</name>
    <dbReference type="NCBI Taxonomy" id="1672701"/>
    <lineage>
        <taxon>Bacteria</taxon>
        <taxon>Bacillati</taxon>
        <taxon>Bacillota</taxon>
        <taxon>Bacilli</taxon>
        <taxon>Bacillales</taxon>
        <taxon>Bacillaceae</taxon>
        <taxon>Gracilibacillus</taxon>
    </lineage>
</organism>
<keyword evidence="2" id="KW-1185">Reference proteome</keyword>
<evidence type="ECO:0000313" key="1">
    <source>
        <dbReference type="EMBL" id="KAB8129894.1"/>
    </source>
</evidence>
<reference evidence="1 2" key="1">
    <citation type="submission" date="2019-10" db="EMBL/GenBank/DDBJ databases">
        <title>Gracilibacillus sp. nov. isolated from rice seeds.</title>
        <authorList>
            <person name="He S."/>
        </authorList>
    </citation>
    <scope>NUCLEOTIDE SEQUENCE [LARGE SCALE GENOMIC DNA]</scope>
    <source>
        <strain evidence="1 2">TD8</strain>
    </source>
</reference>
<dbReference type="Proteomes" id="UP000480246">
    <property type="component" value="Unassembled WGS sequence"/>
</dbReference>
<gene>
    <name evidence="1" type="ORF">F9U64_14740</name>
</gene>
<dbReference type="AlphaFoldDB" id="A0A7C8GS77"/>
<accession>A0A7C8GS77</accession>
<evidence type="ECO:0000313" key="2">
    <source>
        <dbReference type="Proteomes" id="UP000480246"/>
    </source>
</evidence>
<dbReference type="RefSeq" id="WP_153405140.1">
    <property type="nucleotide sequence ID" value="NZ_ML762435.1"/>
</dbReference>
<sequence>MSILKNQLNQSITVYFAEQKLDGILIEAGSDILLIYKNNEFIYIPVAHIQQIKKCNDGRITPELDLPGHMKELSLRKVLINAKGIFTEIVVSSAQSIHGYITNVLNDYFVFYSPVYKTMFIPLHHLKWLIPYKENEIPYGLAQEQLPLHPSTMNLSRTLEIQLQKLLGKIVIIDLGTKPDHIGKLKNIYPTMMELVSARQEPVFLPLNHIGSIHFS</sequence>
<dbReference type="EMBL" id="WEID01000073">
    <property type="protein sequence ID" value="KAB8129894.1"/>
    <property type="molecule type" value="Genomic_DNA"/>
</dbReference>
<name>A0A7C8GS77_9BACI</name>
<proteinExistence type="predicted"/>
<comment type="caution">
    <text evidence="1">The sequence shown here is derived from an EMBL/GenBank/DDBJ whole genome shotgun (WGS) entry which is preliminary data.</text>
</comment>
<dbReference type="OrthoDB" id="2716151at2"/>
<protein>
    <submittedName>
        <fullName evidence="1">DUF2642 domain-containing protein</fullName>
    </submittedName>
</protein>